<organism evidence="2 3">
    <name type="scientific">Vreelandella rituensis</name>
    <dbReference type="NCBI Taxonomy" id="2282306"/>
    <lineage>
        <taxon>Bacteria</taxon>
        <taxon>Pseudomonadati</taxon>
        <taxon>Pseudomonadota</taxon>
        <taxon>Gammaproteobacteria</taxon>
        <taxon>Oceanospirillales</taxon>
        <taxon>Halomonadaceae</taxon>
        <taxon>Vreelandella</taxon>
    </lineage>
</organism>
<sequence length="227" mass="24372">MSNFASSQPVILKGLRAAWLDIFKPGEGMNGGAPKFKFTGLMEPESEALKIGKAAMLEAATKLWGPANAANMIRSMAANSRAIRDGNDKMSDDGTVRPEYENMFFISASNKADKKPQVVTQKKHNGKFVQITEAGRGLVDGMDVTDQLGYEVKVPYRGCYVNAKVEFVAGKSFKGSDGQIIPNQVFARIIAIQFVKDGEAFGSGPTSAEGFGEEEVETAGQGASDLF</sequence>
<dbReference type="RefSeq" id="WP_114488338.1">
    <property type="nucleotide sequence ID" value="NZ_QPIJ01000065.1"/>
</dbReference>
<evidence type="ECO:0000256" key="1">
    <source>
        <dbReference type="SAM" id="MobiDB-lite"/>
    </source>
</evidence>
<dbReference type="Pfam" id="PF10991">
    <property type="entry name" value="Enc34_ssDNA-bd"/>
    <property type="match status" value="1"/>
</dbReference>
<keyword evidence="3" id="KW-1185">Reference proteome</keyword>
<comment type="caution">
    <text evidence="2">The sequence shown here is derived from an EMBL/GenBank/DDBJ whole genome shotgun (WGS) entry which is preliminary data.</text>
</comment>
<name>A0A368TPD2_9GAMM</name>
<dbReference type="InterPro" id="IPR012340">
    <property type="entry name" value="NA-bd_OB-fold"/>
</dbReference>
<feature type="region of interest" description="Disordered" evidence="1">
    <location>
        <begin position="203"/>
        <end position="227"/>
    </location>
</feature>
<dbReference type="AlphaFoldDB" id="A0A368TPD2"/>
<dbReference type="EMBL" id="QPIJ01000065">
    <property type="protein sequence ID" value="RCV86451.1"/>
    <property type="molecule type" value="Genomic_DNA"/>
</dbReference>
<protein>
    <submittedName>
        <fullName evidence="2">DUF2815 family protein</fullName>
    </submittedName>
</protein>
<dbReference type="InterPro" id="IPR022595">
    <property type="entry name" value="Enc34_ssDNA-bd"/>
</dbReference>
<evidence type="ECO:0000313" key="3">
    <source>
        <dbReference type="Proteomes" id="UP000253204"/>
    </source>
</evidence>
<reference evidence="2 3" key="1">
    <citation type="submission" date="2018-07" db="EMBL/GenBank/DDBJ databases">
        <title>Halomonas rutogse sp. nov., isolated from Lake TangqianCo on Tibetan Plateau.</title>
        <authorList>
            <person name="Lu H."/>
            <person name="Xing P."/>
            <person name="Wu Q."/>
        </authorList>
    </citation>
    <scope>NUCLEOTIDE SEQUENCE [LARGE SCALE GENOMIC DNA]</scope>
    <source>
        <strain evidence="2 3">TQ8S</strain>
    </source>
</reference>
<dbReference type="Gene3D" id="2.40.50.140">
    <property type="entry name" value="Nucleic acid-binding proteins"/>
    <property type="match status" value="1"/>
</dbReference>
<evidence type="ECO:0000313" key="2">
    <source>
        <dbReference type="EMBL" id="RCV86451.1"/>
    </source>
</evidence>
<gene>
    <name evidence="2" type="ORF">DU506_18455</name>
</gene>
<accession>A0A368TPD2</accession>
<dbReference type="Proteomes" id="UP000253204">
    <property type="component" value="Unassembled WGS sequence"/>
</dbReference>
<dbReference type="OrthoDB" id="8689960at2"/>
<proteinExistence type="predicted"/>